<accession>A0A2Z6NFA9</accession>
<protein>
    <submittedName>
        <fullName evidence="1">Uncharacterized protein</fullName>
    </submittedName>
</protein>
<organism evidence="1 2">
    <name type="scientific">Trifolium subterraneum</name>
    <name type="common">Subterranean clover</name>
    <dbReference type="NCBI Taxonomy" id="3900"/>
    <lineage>
        <taxon>Eukaryota</taxon>
        <taxon>Viridiplantae</taxon>
        <taxon>Streptophyta</taxon>
        <taxon>Embryophyta</taxon>
        <taxon>Tracheophyta</taxon>
        <taxon>Spermatophyta</taxon>
        <taxon>Magnoliopsida</taxon>
        <taxon>eudicotyledons</taxon>
        <taxon>Gunneridae</taxon>
        <taxon>Pentapetalae</taxon>
        <taxon>rosids</taxon>
        <taxon>fabids</taxon>
        <taxon>Fabales</taxon>
        <taxon>Fabaceae</taxon>
        <taxon>Papilionoideae</taxon>
        <taxon>50 kb inversion clade</taxon>
        <taxon>NPAAA clade</taxon>
        <taxon>Hologalegina</taxon>
        <taxon>IRL clade</taxon>
        <taxon>Trifolieae</taxon>
        <taxon>Trifolium</taxon>
    </lineage>
</organism>
<dbReference type="Proteomes" id="UP000242715">
    <property type="component" value="Unassembled WGS sequence"/>
</dbReference>
<evidence type="ECO:0000313" key="2">
    <source>
        <dbReference type="Proteomes" id="UP000242715"/>
    </source>
</evidence>
<name>A0A2Z6NFA9_TRISU</name>
<proteinExistence type="predicted"/>
<evidence type="ECO:0000313" key="1">
    <source>
        <dbReference type="EMBL" id="GAU35010.1"/>
    </source>
</evidence>
<reference evidence="2" key="1">
    <citation type="journal article" date="2017" name="Front. Plant Sci.">
        <title>Climate Clever Clovers: New Paradigm to Reduce the Environmental Footprint of Ruminants by Breeding Low Methanogenic Forages Utilizing Haplotype Variation.</title>
        <authorList>
            <person name="Kaur P."/>
            <person name="Appels R."/>
            <person name="Bayer P.E."/>
            <person name="Keeble-Gagnere G."/>
            <person name="Wang J."/>
            <person name="Hirakawa H."/>
            <person name="Shirasawa K."/>
            <person name="Vercoe P."/>
            <person name="Stefanova K."/>
            <person name="Durmic Z."/>
            <person name="Nichols P."/>
            <person name="Revell C."/>
            <person name="Isobe S.N."/>
            <person name="Edwards D."/>
            <person name="Erskine W."/>
        </authorList>
    </citation>
    <scope>NUCLEOTIDE SEQUENCE [LARGE SCALE GENOMIC DNA]</scope>
    <source>
        <strain evidence="2">cv. Daliak</strain>
    </source>
</reference>
<keyword evidence="2" id="KW-1185">Reference proteome</keyword>
<dbReference type="AlphaFoldDB" id="A0A2Z6NFA9"/>
<sequence length="109" mass="11861">MATNDSLLSALPIGNPGATTFRYLISGVCCSRSGEVSPLSHQKSLLRCIGLHTEGSIAVKGIKKLNRLLSSSSTLLFDLPPRPPQCKIQWYVPPLLLYSILMTFGFVLN</sequence>
<dbReference type="EMBL" id="DF973573">
    <property type="protein sequence ID" value="GAU35010.1"/>
    <property type="molecule type" value="Genomic_DNA"/>
</dbReference>
<gene>
    <name evidence="1" type="ORF">TSUD_103330</name>
</gene>